<dbReference type="RefSeq" id="WP_128444810.1">
    <property type="nucleotide sequence ID" value="NZ_SBIP01000004.1"/>
</dbReference>
<feature type="region of interest" description="Disordered" evidence="1">
    <location>
        <begin position="78"/>
        <end position="110"/>
    </location>
</feature>
<feature type="transmembrane region" description="Helical" evidence="2">
    <location>
        <begin position="362"/>
        <end position="382"/>
    </location>
</feature>
<accession>A0A444LDL8</accession>
<evidence type="ECO:0000313" key="4">
    <source>
        <dbReference type="Proteomes" id="UP000287687"/>
    </source>
</evidence>
<feature type="transmembrane region" description="Helical" evidence="2">
    <location>
        <begin position="662"/>
        <end position="679"/>
    </location>
</feature>
<feature type="transmembrane region" description="Helical" evidence="2">
    <location>
        <begin position="595"/>
        <end position="614"/>
    </location>
</feature>
<feature type="transmembrane region" description="Helical" evidence="2">
    <location>
        <begin position="547"/>
        <end position="565"/>
    </location>
</feature>
<dbReference type="AlphaFoldDB" id="A0A444LDL8"/>
<feature type="transmembrane region" description="Helical" evidence="2">
    <location>
        <begin position="193"/>
        <end position="214"/>
    </location>
</feature>
<reference evidence="3 4" key="1">
    <citation type="submission" date="2019-01" db="EMBL/GenBank/DDBJ databases">
        <title>The draft genome of Rhizobium sp. 24NR.</title>
        <authorList>
            <person name="Liu L."/>
            <person name="Liang L."/>
            <person name="Shi S."/>
            <person name="Xu L."/>
            <person name="Wang X."/>
            <person name="Li L."/>
            <person name="Zhang X."/>
        </authorList>
    </citation>
    <scope>NUCLEOTIDE SEQUENCE [LARGE SCALE GENOMIC DNA]</scope>
    <source>
        <strain evidence="3 4">24NR</strain>
    </source>
</reference>
<evidence type="ECO:0000313" key="3">
    <source>
        <dbReference type="EMBL" id="RWX75932.1"/>
    </source>
</evidence>
<comment type="caution">
    <text evidence="3">The sequence shown here is derived from an EMBL/GenBank/DDBJ whole genome shotgun (WGS) entry which is preliminary data.</text>
</comment>
<evidence type="ECO:0000256" key="2">
    <source>
        <dbReference type="SAM" id="Phobius"/>
    </source>
</evidence>
<sequence length="932" mass="98015">MIELLLLLLVALMIGLNRKTAARLSTLEQEVEALRTSLAREPAPSPSIASVAETAVSEAEIPAIELAAREGVTEVSTSEAAKAAPEDIGTGEETTAPVAAPQPATPVTAPAPASALTRENLESYLGARWPVWVGGVALALGGIFLVRYSIEAGLLGPGARLILATLFGLVLIGIGEFVRRRGMPAIAERHSNAMIPGALTAAGAVTLLGAIYAAHGVYGFIGPAPAFLLLGLVSFGTIGLSLLHGQALAGLGLLASLVTPALVSTDTPNATSLFAFLSLTWLAVNAAARIRRWSLVPTLGNIGMGLWALAYLAFEEGADLVPVTGGVLVMVAGTAFLWPGAAYSASRTAKSGWRGLLRRRPLSIMLSASIMALLTALTMEVIGTPAGISPLFAAAAIIAAVAALGAARAYAFWPAAFSAASAVLSVLLIAFVWLDFMPPTPIAGQLAPVKSFTVEIGISLLLGAVFTLLGFFFLRRFRRSEPEFAMVWSVLMSAVPVAIATISFLNFGRLSADFTHGLYGLILGAVLLVMADGLFRNREDADTDRPDWPANLLVAGSFAGFTLCLHALTNGMVTTILVSVLGFAYLLAQRLRAWPALPWMMAAAMLVVFSRIAWQPTLVGADSLGTTPFFNALLPGYGIPAALAIVSAYLLRTSSDFRVRNIMQALASLSALLTVAVLVRHAMNHGVLDASVPTLGEQSIYTLLTVGFSGILMTLDLKSPSPVFRWGSMLAGVLATINVLSLHVFGLNPFFTGEDTGPWPVVNLLLLGYLLPAIAYGIVAFYARERRPQPYVAMLAIAGAVLGFLWATLSVRRFWQGTNIADWKGFLSAETYSYSVVWLLIGVGLLVLGSRLHARSLRLASGALVMVTVAKVFLIDMSNLEGILRALSFIGLGAVLIGIGLFYQRILAGNPQPETPEPVPAPPSSPPGDPSP</sequence>
<keyword evidence="4" id="KW-1185">Reference proteome</keyword>
<feature type="transmembrane region" description="Helical" evidence="2">
    <location>
        <begin position="158"/>
        <end position="178"/>
    </location>
</feature>
<feature type="transmembrane region" description="Helical" evidence="2">
    <location>
        <begin position="517"/>
        <end position="535"/>
    </location>
</feature>
<feature type="transmembrane region" description="Helical" evidence="2">
    <location>
        <begin position="629"/>
        <end position="650"/>
    </location>
</feature>
<feature type="transmembrane region" description="Helical" evidence="2">
    <location>
        <begin position="129"/>
        <end position="146"/>
    </location>
</feature>
<dbReference type="Pfam" id="PF10101">
    <property type="entry name" value="DUF2339"/>
    <property type="match status" value="1"/>
</dbReference>
<keyword evidence="2" id="KW-0812">Transmembrane</keyword>
<name>A0A444LDL8_9HYPH</name>
<feature type="transmembrane region" description="Helical" evidence="2">
    <location>
        <begin position="388"/>
        <end position="407"/>
    </location>
</feature>
<dbReference type="InterPro" id="IPR014600">
    <property type="entry name" value="UCP035905_mem"/>
</dbReference>
<protein>
    <submittedName>
        <fullName evidence="3">DUF2339 domain-containing protein</fullName>
    </submittedName>
</protein>
<organism evidence="3 4">
    <name type="scientific">Neorhizobium lilium</name>
    <dbReference type="NCBI Taxonomy" id="2503024"/>
    <lineage>
        <taxon>Bacteria</taxon>
        <taxon>Pseudomonadati</taxon>
        <taxon>Pseudomonadota</taxon>
        <taxon>Alphaproteobacteria</taxon>
        <taxon>Hyphomicrobiales</taxon>
        <taxon>Rhizobiaceae</taxon>
        <taxon>Rhizobium/Agrobacterium group</taxon>
        <taxon>Neorhizobium</taxon>
    </lineage>
</organism>
<dbReference type="InterPro" id="IPR019286">
    <property type="entry name" value="DUF2339_TM"/>
</dbReference>
<feature type="region of interest" description="Disordered" evidence="1">
    <location>
        <begin position="912"/>
        <end position="932"/>
    </location>
</feature>
<dbReference type="OrthoDB" id="5422830at2"/>
<proteinExistence type="predicted"/>
<dbReference type="EMBL" id="SBIP01000004">
    <property type="protein sequence ID" value="RWX75932.1"/>
    <property type="molecule type" value="Genomic_DNA"/>
</dbReference>
<feature type="transmembrane region" description="Helical" evidence="2">
    <location>
        <begin position="295"/>
        <end position="314"/>
    </location>
</feature>
<feature type="transmembrane region" description="Helical" evidence="2">
    <location>
        <begin position="883"/>
        <end position="903"/>
    </location>
</feature>
<dbReference type="PANTHER" id="PTHR38434">
    <property type="entry name" value="BLL2549 PROTEIN"/>
    <property type="match status" value="1"/>
</dbReference>
<feature type="transmembrane region" description="Helical" evidence="2">
    <location>
        <begin position="857"/>
        <end position="877"/>
    </location>
</feature>
<feature type="transmembrane region" description="Helical" evidence="2">
    <location>
        <begin position="729"/>
        <end position="751"/>
    </location>
</feature>
<gene>
    <name evidence="3" type="ORF">EPK99_19870</name>
</gene>
<feature type="transmembrane region" description="Helical" evidence="2">
    <location>
        <begin position="269"/>
        <end position="288"/>
    </location>
</feature>
<keyword evidence="2" id="KW-1133">Transmembrane helix</keyword>
<dbReference type="PANTHER" id="PTHR38434:SF1">
    <property type="entry name" value="BLL2549 PROTEIN"/>
    <property type="match status" value="1"/>
</dbReference>
<feature type="transmembrane region" description="Helical" evidence="2">
    <location>
        <begin position="763"/>
        <end position="783"/>
    </location>
</feature>
<feature type="transmembrane region" description="Helical" evidence="2">
    <location>
        <begin position="571"/>
        <end position="588"/>
    </location>
</feature>
<dbReference type="Proteomes" id="UP000287687">
    <property type="component" value="Unassembled WGS sequence"/>
</dbReference>
<feature type="transmembrane region" description="Helical" evidence="2">
    <location>
        <begin position="699"/>
        <end position="717"/>
    </location>
</feature>
<keyword evidence="2" id="KW-0472">Membrane</keyword>
<feature type="transmembrane region" description="Helical" evidence="2">
    <location>
        <begin position="831"/>
        <end position="850"/>
    </location>
</feature>
<feature type="transmembrane region" description="Helical" evidence="2">
    <location>
        <begin position="790"/>
        <end position="811"/>
    </location>
</feature>
<feature type="compositionally biased region" description="Pro residues" evidence="1">
    <location>
        <begin position="913"/>
        <end position="932"/>
    </location>
</feature>
<feature type="transmembrane region" description="Helical" evidence="2">
    <location>
        <begin position="454"/>
        <end position="474"/>
    </location>
</feature>
<feature type="transmembrane region" description="Helical" evidence="2">
    <location>
        <begin position="486"/>
        <end position="505"/>
    </location>
</feature>
<evidence type="ECO:0000256" key="1">
    <source>
        <dbReference type="SAM" id="MobiDB-lite"/>
    </source>
</evidence>
<dbReference type="PIRSF" id="PIRSF035905">
    <property type="entry name" value="UCP035905_mp"/>
    <property type="match status" value="1"/>
</dbReference>
<feature type="transmembrane region" description="Helical" evidence="2">
    <location>
        <begin position="320"/>
        <end position="341"/>
    </location>
</feature>
<feature type="transmembrane region" description="Helical" evidence="2">
    <location>
        <begin position="414"/>
        <end position="434"/>
    </location>
</feature>
<feature type="transmembrane region" description="Helical" evidence="2">
    <location>
        <begin position="226"/>
        <end position="249"/>
    </location>
</feature>
<feature type="compositionally biased region" description="Low complexity" evidence="1">
    <location>
        <begin position="94"/>
        <end position="110"/>
    </location>
</feature>